<dbReference type="PATRIC" id="fig|662479.7.peg.1727"/>
<proteinExistence type="predicted"/>
<name>M0IGY7_9EURY</name>
<sequence length="78" mass="8066">MKKTDIVGTVVESAFGADHTAAAFCSHSAVCLVQGTASETAMRLASQTGFTAVSTAIRNRGREFSALRVKTDSTEVGG</sequence>
<protein>
    <submittedName>
        <fullName evidence="1">Uncharacterized protein</fullName>
    </submittedName>
</protein>
<accession>M0IGY7</accession>
<dbReference type="EMBL" id="AOLN01000011">
    <property type="protein sequence ID" value="ELZ95113.1"/>
    <property type="molecule type" value="Genomic_DNA"/>
</dbReference>
<comment type="caution">
    <text evidence="1">The sequence shown here is derived from an EMBL/GenBank/DDBJ whole genome shotgun (WGS) entry which is preliminary data.</text>
</comment>
<evidence type="ECO:0000313" key="2">
    <source>
        <dbReference type="Proteomes" id="UP000011550"/>
    </source>
</evidence>
<dbReference type="RefSeq" id="WP_008319946.1">
    <property type="nucleotide sequence ID" value="NZ_AOLN01000011.1"/>
</dbReference>
<keyword evidence="2" id="KW-1185">Reference proteome</keyword>
<reference evidence="1 2" key="1">
    <citation type="journal article" date="2014" name="PLoS Genet.">
        <title>Phylogenetically driven sequencing of extremely halophilic archaea reveals strategies for static and dynamic osmo-response.</title>
        <authorList>
            <person name="Becker E.A."/>
            <person name="Seitzer P.M."/>
            <person name="Tritt A."/>
            <person name="Larsen D."/>
            <person name="Krusor M."/>
            <person name="Yao A.I."/>
            <person name="Wu D."/>
            <person name="Madern D."/>
            <person name="Eisen J.A."/>
            <person name="Darling A.E."/>
            <person name="Facciotti M.T."/>
        </authorList>
    </citation>
    <scope>NUCLEOTIDE SEQUENCE [LARGE SCALE GENOMIC DNA]</scope>
    <source>
        <strain evidence="1 2">ATCC BAA-1512</strain>
    </source>
</reference>
<evidence type="ECO:0000313" key="1">
    <source>
        <dbReference type="EMBL" id="ELZ95113.1"/>
    </source>
</evidence>
<organism evidence="1 2">
    <name type="scientific">Haloferax mucosum ATCC BAA-1512</name>
    <dbReference type="NCBI Taxonomy" id="662479"/>
    <lineage>
        <taxon>Archaea</taxon>
        <taxon>Methanobacteriati</taxon>
        <taxon>Methanobacteriota</taxon>
        <taxon>Stenosarchaea group</taxon>
        <taxon>Halobacteria</taxon>
        <taxon>Halobacteriales</taxon>
        <taxon>Haloferacaceae</taxon>
        <taxon>Haloferax</taxon>
    </lineage>
</organism>
<dbReference type="Proteomes" id="UP000011550">
    <property type="component" value="Unassembled WGS sequence"/>
</dbReference>
<gene>
    <name evidence="1" type="ORF">C440_08552</name>
</gene>
<dbReference type="AlphaFoldDB" id="M0IGY7"/>